<dbReference type="CDD" id="cd07989">
    <property type="entry name" value="LPLAT_AGPAT-like"/>
    <property type="match status" value="1"/>
</dbReference>
<evidence type="ECO:0000256" key="1">
    <source>
        <dbReference type="ARBA" id="ARBA00022679"/>
    </source>
</evidence>
<evidence type="ECO:0000256" key="2">
    <source>
        <dbReference type="ARBA" id="ARBA00023315"/>
    </source>
</evidence>
<dbReference type="PANTHER" id="PTHR10434">
    <property type="entry name" value="1-ACYL-SN-GLYCEROL-3-PHOSPHATE ACYLTRANSFERASE"/>
    <property type="match status" value="1"/>
</dbReference>
<evidence type="ECO:0000259" key="4">
    <source>
        <dbReference type="SMART" id="SM00563"/>
    </source>
</evidence>
<dbReference type="Pfam" id="PF01553">
    <property type="entry name" value="Acyltransferase"/>
    <property type="match status" value="1"/>
</dbReference>
<evidence type="ECO:0000256" key="3">
    <source>
        <dbReference type="SAM" id="Phobius"/>
    </source>
</evidence>
<feature type="domain" description="Phospholipid/glycerol acyltransferase" evidence="4">
    <location>
        <begin position="70"/>
        <end position="185"/>
    </location>
</feature>
<accession>A0A382YBN5</accession>
<sequence>MLRYFFFNIFFYTGVSVVMLVAIPALIMPNNIILWLGKFLGNWAIFCLKFFLKTKINVIGKENIIKNENFFIASAHQSIFETFFFQTIINSPIFILKKELLKIPIFGWHLKKINFISIERNTTTKENLGFFDTVIQTINVTKRPLIIFPQGTRTPSEIKVPFKKGVARFYEYLNIKCLPIALNSGNVWPKNGSMKSNGVITISILEPMNAGMEKNYFLKTLQENIYKEIDKINNLNN</sequence>
<reference evidence="5" key="1">
    <citation type="submission" date="2018-05" db="EMBL/GenBank/DDBJ databases">
        <authorList>
            <person name="Lanie J.A."/>
            <person name="Ng W.-L."/>
            <person name="Kazmierczak K.M."/>
            <person name="Andrzejewski T.M."/>
            <person name="Davidsen T.M."/>
            <person name="Wayne K.J."/>
            <person name="Tettelin H."/>
            <person name="Glass J.I."/>
            <person name="Rusch D."/>
            <person name="Podicherti R."/>
            <person name="Tsui H.-C.T."/>
            <person name="Winkler M.E."/>
        </authorList>
    </citation>
    <scope>NUCLEOTIDE SEQUENCE</scope>
</reference>
<proteinExistence type="predicted"/>
<dbReference type="AlphaFoldDB" id="A0A382YBN5"/>
<organism evidence="5">
    <name type="scientific">marine metagenome</name>
    <dbReference type="NCBI Taxonomy" id="408172"/>
    <lineage>
        <taxon>unclassified sequences</taxon>
        <taxon>metagenomes</taxon>
        <taxon>ecological metagenomes</taxon>
    </lineage>
</organism>
<keyword evidence="2" id="KW-0012">Acyltransferase</keyword>
<dbReference type="InterPro" id="IPR002123">
    <property type="entry name" value="Plipid/glycerol_acylTrfase"/>
</dbReference>
<dbReference type="SMART" id="SM00563">
    <property type="entry name" value="PlsC"/>
    <property type="match status" value="1"/>
</dbReference>
<dbReference type="PANTHER" id="PTHR10434:SF40">
    <property type="entry name" value="1-ACYL-SN-GLYCEROL-3-PHOSPHATE ACYLTRANSFERASE"/>
    <property type="match status" value="1"/>
</dbReference>
<keyword evidence="3" id="KW-0812">Transmembrane</keyword>
<dbReference type="SUPFAM" id="SSF69593">
    <property type="entry name" value="Glycerol-3-phosphate (1)-acyltransferase"/>
    <property type="match status" value="1"/>
</dbReference>
<dbReference type="EMBL" id="UINC01174227">
    <property type="protein sequence ID" value="SVD80245.1"/>
    <property type="molecule type" value="Genomic_DNA"/>
</dbReference>
<keyword evidence="3" id="KW-1133">Transmembrane helix</keyword>
<evidence type="ECO:0000313" key="5">
    <source>
        <dbReference type="EMBL" id="SVD80245.1"/>
    </source>
</evidence>
<keyword evidence="1" id="KW-0808">Transferase</keyword>
<name>A0A382YBN5_9ZZZZ</name>
<dbReference type="GO" id="GO:0003841">
    <property type="term" value="F:1-acylglycerol-3-phosphate O-acyltransferase activity"/>
    <property type="evidence" value="ECO:0007669"/>
    <property type="project" value="TreeGrafter"/>
</dbReference>
<dbReference type="GO" id="GO:0006654">
    <property type="term" value="P:phosphatidic acid biosynthetic process"/>
    <property type="evidence" value="ECO:0007669"/>
    <property type="project" value="TreeGrafter"/>
</dbReference>
<keyword evidence="3" id="KW-0472">Membrane</keyword>
<feature type="transmembrane region" description="Helical" evidence="3">
    <location>
        <begin position="5"/>
        <end position="26"/>
    </location>
</feature>
<feature type="transmembrane region" description="Helical" evidence="3">
    <location>
        <begin position="32"/>
        <end position="52"/>
    </location>
</feature>
<gene>
    <name evidence="5" type="ORF">METZ01_LOCUS433099</name>
</gene>
<protein>
    <recommendedName>
        <fullName evidence="4">Phospholipid/glycerol acyltransferase domain-containing protein</fullName>
    </recommendedName>
</protein>